<proteinExistence type="predicted"/>
<keyword evidence="1" id="KW-1133">Transmembrane helix</keyword>
<protein>
    <submittedName>
        <fullName evidence="3">Uncharacterized protein</fullName>
    </submittedName>
</protein>
<reference evidence="2 3" key="1">
    <citation type="journal article" date="2019" name="Mol. Biol. Evol.">
        <title>Blast fungal genomes show frequent chromosomal changes, gene gains and losses, and effector gene turnover.</title>
        <authorList>
            <person name="Gomez Luciano L.B."/>
            <person name="Jason Tsai I."/>
            <person name="Chuma I."/>
            <person name="Tosa Y."/>
            <person name="Chen Y.H."/>
            <person name="Li J.Y."/>
            <person name="Li M.Y."/>
            <person name="Jade Lu M.Y."/>
            <person name="Nakayashiki H."/>
            <person name="Li W.H."/>
        </authorList>
    </citation>
    <scope>NUCLEOTIDE SEQUENCE [LARGE SCALE GENOMIC DNA]</scope>
    <source>
        <strain evidence="2 3">NI907</strain>
    </source>
</reference>
<organism evidence="2 3">
    <name type="scientific">Pyricularia grisea</name>
    <name type="common">Crabgrass-specific blast fungus</name>
    <name type="synonym">Magnaporthe grisea</name>
    <dbReference type="NCBI Taxonomy" id="148305"/>
    <lineage>
        <taxon>Eukaryota</taxon>
        <taxon>Fungi</taxon>
        <taxon>Dikarya</taxon>
        <taxon>Ascomycota</taxon>
        <taxon>Pezizomycotina</taxon>
        <taxon>Sordariomycetes</taxon>
        <taxon>Sordariomycetidae</taxon>
        <taxon>Magnaporthales</taxon>
        <taxon>Pyriculariaceae</taxon>
        <taxon>Pyricularia</taxon>
    </lineage>
</organism>
<feature type="transmembrane region" description="Helical" evidence="1">
    <location>
        <begin position="63"/>
        <end position="84"/>
    </location>
</feature>
<keyword evidence="2" id="KW-1185">Reference proteome</keyword>
<dbReference type="RefSeq" id="XP_030981875.1">
    <property type="nucleotide sequence ID" value="XM_031126352.1"/>
</dbReference>
<evidence type="ECO:0000256" key="1">
    <source>
        <dbReference type="SAM" id="Phobius"/>
    </source>
</evidence>
<reference evidence="3" key="2">
    <citation type="submission" date="2019-10" db="EMBL/GenBank/DDBJ databases">
        <authorList>
            <consortium name="NCBI Genome Project"/>
        </authorList>
    </citation>
    <scope>NUCLEOTIDE SEQUENCE</scope>
    <source>
        <strain evidence="3">NI907</strain>
    </source>
</reference>
<accession>A0A6P8B416</accession>
<dbReference type="Proteomes" id="UP000515153">
    <property type="component" value="Chromosome I"/>
</dbReference>
<name>A0A6P8B416_PYRGI</name>
<dbReference type="GeneID" id="41961261"/>
<evidence type="ECO:0000313" key="2">
    <source>
        <dbReference type="Proteomes" id="UP000515153"/>
    </source>
</evidence>
<dbReference type="KEGG" id="pgri:PgNI_06328"/>
<keyword evidence="1" id="KW-0472">Membrane</keyword>
<sequence>MSVRQCTSTTKRIGDPNTPINLTGARLPFFKSWGRSLPCWTMITTAFLLMVDQRDAVGGKNVTMTIFIIAAAVFHLLHIGTLLRSVFLFQPENLRALSASLVPMLVVVLDLAVLTVPELHQGHRRTMAMEESKALTLSTQPLQTKPDFLLGTSPLVFGMAGPLSRCSTYSSSLESISLDECTLSRARTEWDFETRSFFQYQNSISADDETEPHRPAWACLIGSLTETTANTPSGTETDRAGPLRIDLDSWDQWNSDLASIW</sequence>
<feature type="transmembrane region" description="Helical" evidence="1">
    <location>
        <begin position="96"/>
        <end position="117"/>
    </location>
</feature>
<dbReference type="AlphaFoldDB" id="A0A6P8B416"/>
<evidence type="ECO:0000313" key="3">
    <source>
        <dbReference type="RefSeq" id="XP_030981875.1"/>
    </source>
</evidence>
<keyword evidence="1" id="KW-0812">Transmembrane</keyword>
<gene>
    <name evidence="3" type="ORF">PgNI_06328</name>
</gene>
<reference evidence="3" key="3">
    <citation type="submission" date="2025-08" db="UniProtKB">
        <authorList>
            <consortium name="RefSeq"/>
        </authorList>
    </citation>
    <scope>IDENTIFICATION</scope>
    <source>
        <strain evidence="3">NI907</strain>
    </source>
</reference>